<evidence type="ECO:0000313" key="1">
    <source>
        <dbReference type="EMBL" id="GAW93012.1"/>
    </source>
</evidence>
<proteinExistence type="predicted"/>
<dbReference type="AlphaFoldDB" id="A0A1Z5HU15"/>
<dbReference type="EMBL" id="BDGJ01000111">
    <property type="protein sequence ID" value="GAW93012.1"/>
    <property type="molecule type" value="Genomic_DNA"/>
</dbReference>
<gene>
    <name evidence="1" type="ORF">KKC1_21560</name>
</gene>
<name>A0A1Z5HU15_9FIRM</name>
<accession>A0A1Z5HU15</accession>
<keyword evidence="2" id="KW-1185">Reference proteome</keyword>
<sequence length="40" mass="4845">METTSNAAKKERLQKQEEYKKWLEHLKFLGVKVVKPSERR</sequence>
<evidence type="ECO:0000313" key="2">
    <source>
        <dbReference type="Proteomes" id="UP000197032"/>
    </source>
</evidence>
<dbReference type="Proteomes" id="UP000197032">
    <property type="component" value="Unassembled WGS sequence"/>
</dbReference>
<comment type="caution">
    <text evidence="1">The sequence shown here is derived from an EMBL/GenBank/DDBJ whole genome shotgun (WGS) entry which is preliminary data.</text>
</comment>
<dbReference type="RefSeq" id="WP_272946666.1">
    <property type="nucleotide sequence ID" value="NZ_BDGJ01000111.1"/>
</dbReference>
<protein>
    <submittedName>
        <fullName evidence="1">Uncharacterized protein</fullName>
    </submittedName>
</protein>
<reference evidence="2" key="1">
    <citation type="journal article" date="2017" name="Appl. Environ. Microbiol.">
        <title>Genomic Analysis of Calderihabitans maritimus KKC1, a Thermophilic, Hydrogenogenic, Carboxydotrophic Bacterium Isolated from Marine Sediment.</title>
        <authorList>
            <person name="Omae K."/>
            <person name="Yoneda Y."/>
            <person name="Fukuyama Y."/>
            <person name="Yoshida T."/>
            <person name="Sako Y."/>
        </authorList>
    </citation>
    <scope>NUCLEOTIDE SEQUENCE [LARGE SCALE GENOMIC DNA]</scope>
    <source>
        <strain evidence="2">KKC1</strain>
    </source>
</reference>
<organism evidence="1 2">
    <name type="scientific">Calderihabitans maritimus</name>
    <dbReference type="NCBI Taxonomy" id="1246530"/>
    <lineage>
        <taxon>Bacteria</taxon>
        <taxon>Bacillati</taxon>
        <taxon>Bacillota</taxon>
        <taxon>Clostridia</taxon>
        <taxon>Neomoorellales</taxon>
        <taxon>Calderihabitantaceae</taxon>
        <taxon>Calderihabitans</taxon>
    </lineage>
</organism>